<organism evidence="1 2">
    <name type="scientific">Vibrio maritimus</name>
    <dbReference type="NCBI Taxonomy" id="990268"/>
    <lineage>
        <taxon>Bacteria</taxon>
        <taxon>Pseudomonadati</taxon>
        <taxon>Pseudomonadota</taxon>
        <taxon>Gammaproteobacteria</taxon>
        <taxon>Vibrionales</taxon>
        <taxon>Vibrionaceae</taxon>
        <taxon>Vibrio</taxon>
    </lineage>
</organism>
<reference evidence="1 2" key="2">
    <citation type="submission" date="2014-09" db="EMBL/GenBank/DDBJ databases">
        <authorList>
            <consortium name="NBRP consortium"/>
            <person name="Sawabe T."/>
            <person name="Meirelles P."/>
            <person name="Nakanishi M."/>
            <person name="Sayaka M."/>
            <person name="Hattori M."/>
            <person name="Ohkuma M."/>
        </authorList>
    </citation>
    <scope>NUCLEOTIDE SEQUENCE [LARGE SCALE GENOMIC DNA]</scope>
    <source>
        <strain evidence="2">JCM19235</strain>
    </source>
</reference>
<proteinExistence type="predicted"/>
<accession>A0A090S141</accession>
<evidence type="ECO:0000313" key="2">
    <source>
        <dbReference type="Proteomes" id="UP000029228"/>
    </source>
</evidence>
<sequence length="41" mass="4685">MPNSGELLADTLFSYTVDTSKSTSSSEILQHHIYKHTRFNQ</sequence>
<reference evidence="1 2" key="1">
    <citation type="submission" date="2014-09" db="EMBL/GenBank/DDBJ databases">
        <title>Vibrio maritimus JCM 19235. (C45) whole genome shotgun sequence.</title>
        <authorList>
            <person name="Sawabe T."/>
            <person name="Meirelles P."/>
            <person name="Nakanishi M."/>
            <person name="Sayaka M."/>
            <person name="Hattori M."/>
            <person name="Ohkuma M."/>
        </authorList>
    </citation>
    <scope>NUCLEOTIDE SEQUENCE [LARGE SCALE GENOMIC DNA]</scope>
    <source>
        <strain evidence="2">JCM19235</strain>
    </source>
</reference>
<dbReference type="AlphaFoldDB" id="A0A090S141"/>
<comment type="caution">
    <text evidence="1">The sequence shown here is derived from an EMBL/GenBank/DDBJ whole genome shotgun (WGS) entry which is preliminary data.</text>
</comment>
<evidence type="ECO:0000313" key="1">
    <source>
        <dbReference type="EMBL" id="GAL20473.1"/>
    </source>
</evidence>
<keyword evidence="2" id="KW-1185">Reference proteome</keyword>
<dbReference type="EMBL" id="BBMR01000006">
    <property type="protein sequence ID" value="GAL20473.1"/>
    <property type="molecule type" value="Genomic_DNA"/>
</dbReference>
<protein>
    <submittedName>
        <fullName evidence="1">Uncharacterized protein</fullName>
    </submittedName>
</protein>
<gene>
    <name evidence="1" type="ORF">JCM19235_3475</name>
</gene>
<dbReference type="Proteomes" id="UP000029228">
    <property type="component" value="Unassembled WGS sequence"/>
</dbReference>
<name>A0A090S141_9VIBR</name>